<dbReference type="AlphaFoldDB" id="A2SNA6"/>
<dbReference type="Proteomes" id="UP000000366">
    <property type="component" value="Plasmid RPME01"/>
</dbReference>
<geneLocation type="plasmid" evidence="1 2">
    <name>RPME01</name>
</geneLocation>
<protein>
    <submittedName>
        <fullName evidence="1">Uncharacterized protein</fullName>
    </submittedName>
</protein>
<dbReference type="RefSeq" id="WP_011831633.1">
    <property type="nucleotide sequence ID" value="NC_008826.1"/>
</dbReference>
<organism evidence="1 2">
    <name type="scientific">Methylibium petroleiphilum (strain ATCC BAA-1232 / LMG 22953 / PM1)</name>
    <dbReference type="NCBI Taxonomy" id="420662"/>
    <lineage>
        <taxon>Bacteria</taxon>
        <taxon>Pseudomonadati</taxon>
        <taxon>Pseudomonadota</taxon>
        <taxon>Betaproteobacteria</taxon>
        <taxon>Burkholderiales</taxon>
        <taxon>Sphaerotilaceae</taxon>
        <taxon>Methylibium</taxon>
    </lineage>
</organism>
<sequence>MSTTPAKQKGGRWMPAFGLIEGGRLDGHRYLFHGFVVQAETLLVDATVSRPNWPFPKRQLLWPGDYQTLHAVPGERAKRIAAESLITTAWACAQSAA</sequence>
<reference evidence="1 2" key="1">
    <citation type="journal article" date="2007" name="J. Bacteriol.">
        <title>Whole-genome analysis of the methyl tert-butyl ether-degrading beta-proteobacterium Methylibium petroleiphilum PM1.</title>
        <authorList>
            <person name="Kane S.R."/>
            <person name="Chakicherla A.Y."/>
            <person name="Chain P.S.G."/>
            <person name="Schmidt R."/>
            <person name="Shin M.W."/>
            <person name="Legler T.C."/>
            <person name="Scow K.M."/>
            <person name="Larimer F.W."/>
            <person name="Lucas S.M."/>
            <person name="Richardson P.M."/>
            <person name="Hristova K.R."/>
        </authorList>
    </citation>
    <scope>NUCLEOTIDE SEQUENCE [LARGE SCALE GENOMIC DNA]</scope>
    <source>
        <strain evidence="2">ATCC BAA-1232 / LMG 22953 / PM1</strain>
        <plasmid evidence="1 2">RPME01</plasmid>
    </source>
</reference>
<gene>
    <name evidence="1" type="ordered locus">Mpe_B0270</name>
</gene>
<evidence type="ECO:0000313" key="1">
    <source>
        <dbReference type="EMBL" id="ABM97045.1"/>
    </source>
</evidence>
<dbReference type="KEGG" id="mpt:Mpe_B0270"/>
<accession>A2SNA6</accession>
<proteinExistence type="predicted"/>
<dbReference type="HOGENOM" id="CLU_2343503_0_0_4"/>
<evidence type="ECO:0000313" key="2">
    <source>
        <dbReference type="Proteomes" id="UP000000366"/>
    </source>
</evidence>
<keyword evidence="2" id="KW-1185">Reference proteome</keyword>
<name>A2SNA6_METPP</name>
<dbReference type="EMBL" id="CP000556">
    <property type="protein sequence ID" value="ABM97045.1"/>
    <property type="molecule type" value="Genomic_DNA"/>
</dbReference>
<keyword evidence="1" id="KW-0614">Plasmid</keyword>